<feature type="region of interest" description="Disordered" evidence="2">
    <location>
        <begin position="628"/>
        <end position="654"/>
    </location>
</feature>
<evidence type="ECO:0000313" key="5">
    <source>
        <dbReference type="Proteomes" id="UP001153620"/>
    </source>
</evidence>
<dbReference type="PANTHER" id="PTHR21705">
    <property type="entry name" value="RAI16 PROTEIN-RELATED"/>
    <property type="match status" value="1"/>
</dbReference>
<dbReference type="InterPro" id="IPR019384">
    <property type="entry name" value="FHIP"/>
</dbReference>
<dbReference type="PANTHER" id="PTHR21705:SF11">
    <property type="entry name" value="FHIP FAMILY PROTEIN CG3558"/>
    <property type="match status" value="1"/>
</dbReference>
<dbReference type="EMBL" id="OU895878">
    <property type="protein sequence ID" value="CAG9806148.1"/>
    <property type="molecule type" value="Genomic_DNA"/>
</dbReference>
<gene>
    <name evidence="4" type="ORF">CHIRRI_LOCUS9013</name>
</gene>
<feature type="region of interest" description="Disordered" evidence="2">
    <location>
        <begin position="815"/>
        <end position="886"/>
    </location>
</feature>
<dbReference type="InterPro" id="IPR045669">
    <property type="entry name" value="FHIP_C"/>
</dbReference>
<dbReference type="AlphaFoldDB" id="A0A9N9RYF2"/>
<evidence type="ECO:0000313" key="4">
    <source>
        <dbReference type="EMBL" id="CAG9806148.1"/>
    </source>
</evidence>
<keyword evidence="5" id="KW-1185">Reference proteome</keyword>
<evidence type="ECO:0000259" key="3">
    <source>
        <dbReference type="Pfam" id="PF19314"/>
    </source>
</evidence>
<proteinExistence type="inferred from homology"/>
<comment type="similarity">
    <text evidence="1">Belongs to the FHIP family.</text>
</comment>
<dbReference type="OrthoDB" id="6287422at2759"/>
<dbReference type="Pfam" id="PF19314">
    <property type="entry name" value="DUF5917"/>
    <property type="match status" value="1"/>
</dbReference>
<dbReference type="InterPro" id="IPR045668">
    <property type="entry name" value="FHIP_KELAA_motif"/>
</dbReference>
<dbReference type="Proteomes" id="UP001153620">
    <property type="component" value="Chromosome 2"/>
</dbReference>
<evidence type="ECO:0000256" key="2">
    <source>
        <dbReference type="SAM" id="MobiDB-lite"/>
    </source>
</evidence>
<reference evidence="4" key="1">
    <citation type="submission" date="2022-01" db="EMBL/GenBank/DDBJ databases">
        <authorList>
            <person name="King R."/>
        </authorList>
    </citation>
    <scope>NUCLEOTIDE SEQUENCE</scope>
</reference>
<feature type="domain" description="FHF complex subunit HOOK-interacting protein C-terminal" evidence="3">
    <location>
        <begin position="705"/>
        <end position="794"/>
    </location>
</feature>
<feature type="compositionally biased region" description="Low complexity" evidence="2">
    <location>
        <begin position="862"/>
        <end position="886"/>
    </location>
</feature>
<evidence type="ECO:0000256" key="1">
    <source>
        <dbReference type="ARBA" id="ARBA00024336"/>
    </source>
</evidence>
<reference evidence="4" key="2">
    <citation type="submission" date="2022-10" db="EMBL/GenBank/DDBJ databases">
        <authorList>
            <consortium name="ENA_rothamsted_submissions"/>
            <consortium name="culmorum"/>
            <person name="King R."/>
        </authorList>
    </citation>
    <scope>NUCLEOTIDE SEQUENCE</scope>
</reference>
<feature type="compositionally biased region" description="Basic and acidic residues" evidence="2">
    <location>
        <begin position="840"/>
        <end position="849"/>
    </location>
</feature>
<organism evidence="4 5">
    <name type="scientific">Chironomus riparius</name>
    <dbReference type="NCBI Taxonomy" id="315576"/>
    <lineage>
        <taxon>Eukaryota</taxon>
        <taxon>Metazoa</taxon>
        <taxon>Ecdysozoa</taxon>
        <taxon>Arthropoda</taxon>
        <taxon>Hexapoda</taxon>
        <taxon>Insecta</taxon>
        <taxon>Pterygota</taxon>
        <taxon>Neoptera</taxon>
        <taxon>Endopterygota</taxon>
        <taxon>Diptera</taxon>
        <taxon>Nematocera</taxon>
        <taxon>Chironomoidea</taxon>
        <taxon>Chironomidae</taxon>
        <taxon>Chironominae</taxon>
        <taxon>Chironomus</taxon>
    </lineage>
</organism>
<name>A0A9N9RYF2_9DIPT</name>
<dbReference type="Pfam" id="PF10257">
    <property type="entry name" value="RAI16-like"/>
    <property type="match status" value="1"/>
</dbReference>
<feature type="compositionally biased region" description="Low complexity" evidence="2">
    <location>
        <begin position="815"/>
        <end position="829"/>
    </location>
</feature>
<dbReference type="Pfam" id="PF19311">
    <property type="entry name" value="KELAA"/>
    <property type="match status" value="1"/>
</dbReference>
<sequence>MSWLRSSPLRQSFTRRTQDITQTGTDSKAVFDSFCKHWQQVNEIISRSENRQTQHDDVLAVVNHLDQMVTLLLVELHNCNKITLPNAQQPPAPCLEFMLSENLLDRLFEWSLSTGRYSNGVRLKQLKLYELLVSHSRHQLLVHEPFLRPLLKLLASCQNEIFPDDVSKRLVILLNQLCVVLMQNVHLLDLFFCSTQQHGQQISGANQTNFIIFSLLIPFVHCDGSIGHQARDALLLCMSLSQKNSNIGTYIANHSSMSPVLVTGLCGLYSSLPNSIDIQSIDWFRITADDVNEMPELTLFMNSLEFCNAVVQVAHPLIREQLLDFLYQGFLVPVLGPAILQKLKGSHLQTNIESQIAAMVYLDLILRSVTDPGLLKIMIKFLLDDEKFDGERILDILIDRINSHDSRLCMVTLALFYTMLGLYNEQLIMELILKYLIGATHIPIAQKHKINKIHSYAKTVDYFLELAPEAMKNSNMIIAEHKSLDYQQPSSLPIQSNNNSISRTIGANWNHYGLHNTGESLYSNYHAYLYDAHQKIKRIKQSCDQWTDNYFYKSPQKEKRLNAIKPNEQLVQMIQNFLTEFSIEPNTMMTTTKSTAMTGNSEEAINSNNVSSSSKQLDSLQSIGESSGYESMKYRPDDDEDQSADISQKNQSQISDSIQISTTINSNVTIVKNIEPWRMSRFKDEQKIELELTEDAFMQGTVSLGPFLTSIWSKLQTFTSNLLYVNLHLTGLISHIALYPLPIVHSILLRPDIPTTSDSFYQVLKILKQQIDAELPLTEDSLELIDIGRTFLIDREFKLINARKIALESLKTSSKGTSTSQLSTSQTGTIQASHLQSYDPFKRQDEKRKSSGNSIMNIFRRSAAAPSSSQQHNNNNSNSMNSGTNQAHTSGFAQIYGFLAGMATNLRDQPNSLELQPTMNDSSALILNVNERHRDLAISAVVMDEFLKELSAISQEMSIVLLNENFMR</sequence>
<accession>A0A9N9RYF2</accession>
<protein>
    <recommendedName>
        <fullName evidence="3">FHF complex subunit HOOK-interacting protein C-terminal domain-containing protein</fullName>
    </recommendedName>
</protein>